<evidence type="ECO:0000313" key="3">
    <source>
        <dbReference type="Proteomes" id="UP000001351"/>
    </source>
</evidence>
<dbReference type="HOGENOM" id="CLU_1776323_0_0_7"/>
<name>E3FQ72_STIAD</name>
<dbReference type="RefSeq" id="WP_013374121.1">
    <property type="nucleotide sequence ID" value="NC_014623.1"/>
</dbReference>
<dbReference type="AlphaFoldDB" id="E3FQ72"/>
<feature type="compositionally biased region" description="Basic residues" evidence="1">
    <location>
        <begin position="117"/>
        <end position="134"/>
    </location>
</feature>
<evidence type="ECO:0000313" key="2">
    <source>
        <dbReference type="EMBL" id="ADO68182.1"/>
    </source>
</evidence>
<dbReference type="Proteomes" id="UP000001351">
    <property type="component" value="Chromosome"/>
</dbReference>
<protein>
    <submittedName>
        <fullName evidence="2">Uncharacterized protein</fullName>
    </submittedName>
</protein>
<gene>
    <name evidence="2" type="ordered locus">STAUR_0373</name>
</gene>
<reference evidence="2 3" key="1">
    <citation type="journal article" date="2011" name="Mol. Biol. Evol.">
        <title>Comparative genomic analysis of fruiting body formation in Myxococcales.</title>
        <authorList>
            <person name="Huntley S."/>
            <person name="Hamann N."/>
            <person name="Wegener-Feldbrugge S."/>
            <person name="Treuner-Lange A."/>
            <person name="Kube M."/>
            <person name="Reinhardt R."/>
            <person name="Klages S."/>
            <person name="Muller R."/>
            <person name="Ronning C.M."/>
            <person name="Nierman W.C."/>
            <person name="Sogaard-Andersen L."/>
        </authorList>
    </citation>
    <scope>NUCLEOTIDE SEQUENCE [LARGE SCALE GENOMIC DNA]</scope>
    <source>
        <strain evidence="2 3">DW4/3-1</strain>
    </source>
</reference>
<proteinExistence type="predicted"/>
<sequence>MPEKDKDWRPALRRIEDPIAEDCWEYMTPSGKQRLSRLVVGRQVHYPERRLWYCPVLIEGYTKPRIRPIFGIGPVDSLMNAMTFVRRFFEENFEVLPGARPASSQRPRPPGAGKRSTQQRKPQKRHQEKTRTHRVKGDAAAAPPER</sequence>
<dbReference type="eggNOG" id="ENOG5031DFY">
    <property type="taxonomic scope" value="Bacteria"/>
</dbReference>
<dbReference type="KEGG" id="sur:STAUR_0373"/>
<keyword evidence="3" id="KW-1185">Reference proteome</keyword>
<evidence type="ECO:0000256" key="1">
    <source>
        <dbReference type="SAM" id="MobiDB-lite"/>
    </source>
</evidence>
<feature type="region of interest" description="Disordered" evidence="1">
    <location>
        <begin position="97"/>
        <end position="146"/>
    </location>
</feature>
<feature type="compositionally biased region" description="Low complexity" evidence="1">
    <location>
        <begin position="97"/>
        <end position="106"/>
    </location>
</feature>
<dbReference type="OrthoDB" id="5520358at2"/>
<dbReference type="EMBL" id="CP002271">
    <property type="protein sequence ID" value="ADO68182.1"/>
    <property type="molecule type" value="Genomic_DNA"/>
</dbReference>
<organism evidence="2 3">
    <name type="scientific">Stigmatella aurantiaca (strain DW4/3-1)</name>
    <dbReference type="NCBI Taxonomy" id="378806"/>
    <lineage>
        <taxon>Bacteria</taxon>
        <taxon>Pseudomonadati</taxon>
        <taxon>Myxococcota</taxon>
        <taxon>Myxococcia</taxon>
        <taxon>Myxococcales</taxon>
        <taxon>Cystobacterineae</taxon>
        <taxon>Archangiaceae</taxon>
        <taxon>Stigmatella</taxon>
    </lineage>
</organism>
<accession>E3FQ72</accession>